<evidence type="ECO:0000313" key="4">
    <source>
        <dbReference type="Proteomes" id="UP001634394"/>
    </source>
</evidence>
<dbReference type="AlphaFoldDB" id="A0ABD3TZG7"/>
<proteinExistence type="predicted"/>
<feature type="compositionally biased region" description="Polar residues" evidence="1">
    <location>
        <begin position="70"/>
        <end position="83"/>
    </location>
</feature>
<dbReference type="EMBL" id="JBJQND010000017">
    <property type="protein sequence ID" value="KAL3842564.1"/>
    <property type="molecule type" value="Genomic_DNA"/>
</dbReference>
<name>A0ABD3TZG7_SINWO</name>
<feature type="chain" id="PRO_5044879096" evidence="2">
    <location>
        <begin position="20"/>
        <end position="489"/>
    </location>
</feature>
<gene>
    <name evidence="3" type="ORF">ACJMK2_020560</name>
</gene>
<evidence type="ECO:0000313" key="3">
    <source>
        <dbReference type="EMBL" id="KAL3842564.1"/>
    </source>
</evidence>
<organism evidence="3 4">
    <name type="scientific">Sinanodonta woodiana</name>
    <name type="common">Chinese pond mussel</name>
    <name type="synonym">Anodonta woodiana</name>
    <dbReference type="NCBI Taxonomy" id="1069815"/>
    <lineage>
        <taxon>Eukaryota</taxon>
        <taxon>Metazoa</taxon>
        <taxon>Spiralia</taxon>
        <taxon>Lophotrochozoa</taxon>
        <taxon>Mollusca</taxon>
        <taxon>Bivalvia</taxon>
        <taxon>Autobranchia</taxon>
        <taxon>Heteroconchia</taxon>
        <taxon>Palaeoheterodonta</taxon>
        <taxon>Unionida</taxon>
        <taxon>Unionoidea</taxon>
        <taxon>Unionidae</taxon>
        <taxon>Unioninae</taxon>
        <taxon>Sinanodonta</taxon>
    </lineage>
</organism>
<dbReference type="Proteomes" id="UP001634394">
    <property type="component" value="Unassembled WGS sequence"/>
</dbReference>
<keyword evidence="2" id="KW-0732">Signal</keyword>
<evidence type="ECO:0000256" key="2">
    <source>
        <dbReference type="SAM" id="SignalP"/>
    </source>
</evidence>
<evidence type="ECO:0000256" key="1">
    <source>
        <dbReference type="SAM" id="MobiDB-lite"/>
    </source>
</evidence>
<feature type="signal peptide" evidence="2">
    <location>
        <begin position="1"/>
        <end position="19"/>
    </location>
</feature>
<sequence length="489" mass="55027">MAMALCYPYIFVLIVGISAIPPFPDIKEKDAEERGEQFPHNREVSYQNVPMTINARRLISATLKPPRNLPSRSTPDNATNTHTGVLSASDFEYRQQIFQPELENNNPPNSENEHAGVTAIVESQTARSHDTTGSGTYFYDNIWDSPRQGINRQHLSTRPSTYYSGTTATSSTRYTVGETSQSQNYGNIPYKSGKRGATHYSGTSTGTGYIRHYGSSHGRGFYNEPSSQIGSSLPLTSDLYTQSLISTDPNCPTTESRVFINGMSCSTAVNTLGSFVCYNYERVSQECCQACLPLKQPYKTGCEYGDKSFQCRNIEPFDCYVDRNRNICCDRCQQFQRQNTDARPGCEYGDLTPRCQLIRQRPHLCYLGENQRLCCVTCPRLVDQSQPDCKWGNQNPDLCQPFDSNRKLRINCYQTVVREVCCATCKRLRKRITQNIPGCEYGDSPVQFSTGRGILDCGSYLRDYGTENCNNPDVATHCCYSCFNYKYGA</sequence>
<keyword evidence="4" id="KW-1185">Reference proteome</keyword>
<protein>
    <submittedName>
        <fullName evidence="3">Uncharacterized protein</fullName>
    </submittedName>
</protein>
<accession>A0ABD3TZG7</accession>
<reference evidence="3 4" key="1">
    <citation type="submission" date="2024-11" db="EMBL/GenBank/DDBJ databases">
        <title>Chromosome-level genome assembly of the freshwater bivalve Anodonta woodiana.</title>
        <authorList>
            <person name="Chen X."/>
        </authorList>
    </citation>
    <scope>NUCLEOTIDE SEQUENCE [LARGE SCALE GENOMIC DNA]</scope>
    <source>
        <strain evidence="3">MN2024</strain>
        <tissue evidence="3">Gills</tissue>
    </source>
</reference>
<feature type="region of interest" description="Disordered" evidence="1">
    <location>
        <begin position="64"/>
        <end position="83"/>
    </location>
</feature>
<comment type="caution">
    <text evidence="3">The sequence shown here is derived from an EMBL/GenBank/DDBJ whole genome shotgun (WGS) entry which is preliminary data.</text>
</comment>